<dbReference type="Gene3D" id="1.10.238.10">
    <property type="entry name" value="EF-hand"/>
    <property type="match status" value="1"/>
</dbReference>
<dbReference type="PANTHER" id="PTHR11216">
    <property type="entry name" value="EH DOMAIN"/>
    <property type="match status" value="1"/>
</dbReference>
<protein>
    <recommendedName>
        <fullName evidence="3">EH domain-containing protein</fullName>
    </recommendedName>
</protein>
<dbReference type="SUPFAM" id="SSF48403">
    <property type="entry name" value="Ankyrin repeat"/>
    <property type="match status" value="1"/>
</dbReference>
<dbReference type="GO" id="GO:0006897">
    <property type="term" value="P:endocytosis"/>
    <property type="evidence" value="ECO:0007669"/>
    <property type="project" value="TreeGrafter"/>
</dbReference>
<keyword evidence="1" id="KW-0175">Coiled coil</keyword>
<evidence type="ECO:0000313" key="4">
    <source>
        <dbReference type="EMBL" id="CAJ1395360.1"/>
    </source>
</evidence>
<evidence type="ECO:0000313" key="5">
    <source>
        <dbReference type="Proteomes" id="UP001178507"/>
    </source>
</evidence>
<dbReference type="Gene3D" id="1.25.40.20">
    <property type="entry name" value="Ankyrin repeat-containing domain"/>
    <property type="match status" value="1"/>
</dbReference>
<feature type="compositionally biased region" description="Low complexity" evidence="2">
    <location>
        <begin position="623"/>
        <end position="637"/>
    </location>
</feature>
<dbReference type="GO" id="GO:0005737">
    <property type="term" value="C:cytoplasm"/>
    <property type="evidence" value="ECO:0007669"/>
    <property type="project" value="TreeGrafter"/>
</dbReference>
<sequence>MRSPEVSLARLEHLPQEESRAYWKLFKKLTGTGAGSAEGSVVREFLQRANLSEKLLQEVWRLAHLDESADFESFCVACRLVAHAQDARSITAAQVAEVPSKAPNFEEDFDFEAVAMGVSPGQGQPSHEPAPEVPPVRGDRITHAAAGDRTYVPIRPSGSASLLSKGLGSDWSPLERELVRAREDLDATLAQKAQLEATGFVTRRAQRYPEASVQIYSRQVRDAKPQAPPEIVATHDILHQAAASGQQDEVQRLLELRCELLKVDSWGRNALHWAAEHGHVGCCNAILRAAESKDVLQQLCTLEDSSSRTPLNAALRAVPQKAQQLARLCIQRADELQVEAKSPRSRDAPQTHTRVKEELKATVKEEAASEQKDVKQELTGVPFQPGERPAYAALSKANEPGRAMRGWASRSRSRSPCPSGSLKPSRKPSLSKPVESSRNQTYGYERPSLRMHTVQLDAETRNKLLKALADQEPRKAKVESEAEPVQARLEELAREATLQREVEEKQKLRVKLEQVLERAQRLEEEQSQTQGECAQLQARLQELQASRAALQHAAENEPLHAELEQAKAKEATRLKKENDDLQVQLQKAQLQVRQLQSQADSLQDTQETLQRSQREKDGLQSELQKVQLQAQQGQKQVDSLKDKVTELQRVQEESARSKKEKDGLQAELQKVELQAQQWQKHIDSLKAPGEATGLYQICFHHPETREPLVPGTPEYALLLPKILAGLPSATRSWLESLLETGRAPGPLPEEPELPKRSDVQACQAKVKELQDAQEALQRSKREKDGLQAELQKALLQAQQGQRQVDSLQEKVAELQGIKEDSARSKKEKDGWQAELKKAQLQARQSQSQIDSLQAKVTELQGVQEESARSKKEKDGLQAELQKVQLQAQQGQRQVDSLQAGEATGLYQICFHHPETREPLVPGTPEYALMLPKILAGLPSATRSWLESLLETGKAPGPLPEEPELPKRSDVRACQADLKRKRQELAQKPAPEDIPGCDETRQLYKICFHDPDTGRPLVKGMPGFATIARTALQHMEGQPQWIQDLLRSLAE</sequence>
<dbReference type="Pfam" id="PF12796">
    <property type="entry name" value="Ank_2"/>
    <property type="match status" value="1"/>
</dbReference>
<dbReference type="AlphaFoldDB" id="A0AA36N1V0"/>
<evidence type="ECO:0000256" key="2">
    <source>
        <dbReference type="SAM" id="MobiDB-lite"/>
    </source>
</evidence>
<dbReference type="InterPro" id="IPR002110">
    <property type="entry name" value="Ankyrin_rpt"/>
</dbReference>
<dbReference type="SUPFAM" id="SSF47473">
    <property type="entry name" value="EF-hand"/>
    <property type="match status" value="1"/>
</dbReference>
<gene>
    <name evidence="4" type="ORF">EVOR1521_LOCUS19803</name>
</gene>
<proteinExistence type="predicted"/>
<feature type="compositionally biased region" description="Basic and acidic residues" evidence="2">
    <location>
        <begin position="365"/>
        <end position="376"/>
    </location>
</feature>
<dbReference type="Pfam" id="PF12763">
    <property type="entry name" value="EH"/>
    <property type="match status" value="1"/>
</dbReference>
<dbReference type="GO" id="GO:0016197">
    <property type="term" value="P:endosomal transport"/>
    <property type="evidence" value="ECO:0007669"/>
    <property type="project" value="TreeGrafter"/>
</dbReference>
<feature type="compositionally biased region" description="Low complexity" evidence="2">
    <location>
        <begin position="414"/>
        <end position="433"/>
    </location>
</feature>
<dbReference type="PROSITE" id="PS50031">
    <property type="entry name" value="EH"/>
    <property type="match status" value="1"/>
</dbReference>
<dbReference type="EMBL" id="CAUJNA010003135">
    <property type="protein sequence ID" value="CAJ1395360.1"/>
    <property type="molecule type" value="Genomic_DNA"/>
</dbReference>
<evidence type="ECO:0000259" key="3">
    <source>
        <dbReference type="PROSITE" id="PS50031"/>
    </source>
</evidence>
<organism evidence="4 5">
    <name type="scientific">Effrenium voratum</name>
    <dbReference type="NCBI Taxonomy" id="2562239"/>
    <lineage>
        <taxon>Eukaryota</taxon>
        <taxon>Sar</taxon>
        <taxon>Alveolata</taxon>
        <taxon>Dinophyceae</taxon>
        <taxon>Suessiales</taxon>
        <taxon>Symbiodiniaceae</taxon>
        <taxon>Effrenium</taxon>
    </lineage>
</organism>
<feature type="region of interest" description="Disordered" evidence="2">
    <location>
        <begin position="603"/>
        <end position="638"/>
    </location>
</feature>
<feature type="domain" description="EH" evidence="3">
    <location>
        <begin position="18"/>
        <end position="104"/>
    </location>
</feature>
<dbReference type="Proteomes" id="UP001178507">
    <property type="component" value="Unassembled WGS sequence"/>
</dbReference>
<dbReference type="InterPro" id="IPR011992">
    <property type="entry name" value="EF-hand-dom_pair"/>
</dbReference>
<reference evidence="4" key="1">
    <citation type="submission" date="2023-08" db="EMBL/GenBank/DDBJ databases">
        <authorList>
            <person name="Chen Y."/>
            <person name="Shah S."/>
            <person name="Dougan E. K."/>
            <person name="Thang M."/>
            <person name="Chan C."/>
        </authorList>
    </citation>
    <scope>NUCLEOTIDE SEQUENCE</scope>
</reference>
<comment type="caution">
    <text evidence="4">The sequence shown here is derived from an EMBL/GenBank/DDBJ whole genome shotgun (WGS) entry which is preliminary data.</text>
</comment>
<dbReference type="InterPro" id="IPR036770">
    <property type="entry name" value="Ankyrin_rpt-contain_sf"/>
</dbReference>
<dbReference type="InterPro" id="IPR000261">
    <property type="entry name" value="EH_dom"/>
</dbReference>
<name>A0AA36N1V0_9DINO</name>
<dbReference type="SMART" id="SM00027">
    <property type="entry name" value="EH"/>
    <property type="match status" value="1"/>
</dbReference>
<accession>A0AA36N1V0</accession>
<evidence type="ECO:0000256" key="1">
    <source>
        <dbReference type="SAM" id="Coils"/>
    </source>
</evidence>
<keyword evidence="5" id="KW-1185">Reference proteome</keyword>
<dbReference type="GO" id="GO:0005886">
    <property type="term" value="C:plasma membrane"/>
    <property type="evidence" value="ECO:0007669"/>
    <property type="project" value="TreeGrafter"/>
</dbReference>
<feature type="region of interest" description="Disordered" evidence="2">
    <location>
        <begin position="365"/>
        <end position="445"/>
    </location>
</feature>
<feature type="coiled-coil region" evidence="1">
    <location>
        <begin position="759"/>
        <end position="893"/>
    </location>
</feature>